<evidence type="ECO:0000256" key="3">
    <source>
        <dbReference type="ARBA" id="ARBA00004555"/>
    </source>
</evidence>
<dbReference type="SUPFAM" id="SSF53187">
    <property type="entry name" value="Zn-dependent exopeptidases"/>
    <property type="match status" value="1"/>
</dbReference>
<evidence type="ECO:0000256" key="14">
    <source>
        <dbReference type="ARBA" id="ARBA00023034"/>
    </source>
</evidence>
<keyword evidence="14" id="KW-0333">Golgi apparatus</keyword>
<organism evidence="23 24">
    <name type="scientific">Hymenobacter lucidus</name>
    <dbReference type="NCBI Taxonomy" id="2880930"/>
    <lineage>
        <taxon>Bacteria</taxon>
        <taxon>Pseudomonadati</taxon>
        <taxon>Bacteroidota</taxon>
        <taxon>Cytophagia</taxon>
        <taxon>Cytophagales</taxon>
        <taxon>Hymenobacteraceae</taxon>
        <taxon>Hymenobacter</taxon>
    </lineage>
</organism>
<keyword evidence="15" id="KW-0482">Metalloprotease</keyword>
<keyword evidence="12" id="KW-0256">Endoplasmic reticulum</keyword>
<comment type="caution">
    <text evidence="23">The sequence shown here is derived from an EMBL/GenBank/DDBJ whole genome shotgun (WGS) entry which is preliminary data.</text>
</comment>
<comment type="subcellular location">
    <subcellularLocation>
        <location evidence="1">Endoplasmic reticulum</location>
    </subcellularLocation>
    <subcellularLocation>
        <location evidence="3">Golgi apparatus</location>
    </subcellularLocation>
    <subcellularLocation>
        <location evidence="2">Lysosome</location>
    </subcellularLocation>
    <subcellularLocation>
        <location evidence="4">Secreted</location>
    </subcellularLocation>
</comment>
<dbReference type="RefSeq" id="WP_226175467.1">
    <property type="nucleotide sequence ID" value="NZ_JAJADR010000002.1"/>
</dbReference>
<evidence type="ECO:0000256" key="13">
    <source>
        <dbReference type="ARBA" id="ARBA00022833"/>
    </source>
</evidence>
<evidence type="ECO:0000256" key="18">
    <source>
        <dbReference type="ARBA" id="ARBA00023228"/>
    </source>
</evidence>
<evidence type="ECO:0000256" key="11">
    <source>
        <dbReference type="ARBA" id="ARBA00022801"/>
    </source>
</evidence>
<dbReference type="Pfam" id="PF04389">
    <property type="entry name" value="Peptidase_M28"/>
    <property type="match status" value="1"/>
</dbReference>
<keyword evidence="18" id="KW-0458">Lysosome</keyword>
<dbReference type="PANTHER" id="PTHR12053:SF3">
    <property type="entry name" value="CARBOXYPEPTIDASE Q"/>
    <property type="match status" value="1"/>
</dbReference>
<evidence type="ECO:0000256" key="15">
    <source>
        <dbReference type="ARBA" id="ARBA00023049"/>
    </source>
</evidence>
<evidence type="ECO:0000256" key="12">
    <source>
        <dbReference type="ARBA" id="ARBA00022824"/>
    </source>
</evidence>
<evidence type="ECO:0000256" key="16">
    <source>
        <dbReference type="ARBA" id="ARBA00023145"/>
    </source>
</evidence>
<keyword evidence="13" id="KW-0862">Zinc</keyword>
<evidence type="ECO:0000256" key="10">
    <source>
        <dbReference type="ARBA" id="ARBA00022729"/>
    </source>
</evidence>
<keyword evidence="6" id="KW-0964">Secreted</keyword>
<comment type="subunit">
    <text evidence="19">Homodimer. The monomeric form is inactive while the homodimer is active.</text>
</comment>
<proteinExistence type="predicted"/>
<feature type="chain" id="PRO_5045522488" description="Carboxypeptidase Q" evidence="21">
    <location>
        <begin position="24"/>
        <end position="517"/>
    </location>
</feature>
<keyword evidence="16" id="KW-0865">Zymogen</keyword>
<dbReference type="Proteomes" id="UP001165296">
    <property type="component" value="Unassembled WGS sequence"/>
</dbReference>
<evidence type="ECO:0000256" key="7">
    <source>
        <dbReference type="ARBA" id="ARBA00022645"/>
    </source>
</evidence>
<feature type="domain" description="Peptidase M28" evidence="22">
    <location>
        <begin position="294"/>
        <end position="496"/>
    </location>
</feature>
<dbReference type="PANTHER" id="PTHR12053">
    <property type="entry name" value="PROTEASE FAMILY M28 PLASMA GLUTAMATE CARBOXYPEPTIDASE-RELATED"/>
    <property type="match status" value="1"/>
</dbReference>
<evidence type="ECO:0000256" key="20">
    <source>
        <dbReference type="ARBA" id="ARBA00033328"/>
    </source>
</evidence>
<feature type="signal peptide" evidence="21">
    <location>
        <begin position="1"/>
        <end position="23"/>
    </location>
</feature>
<keyword evidence="8" id="KW-0645">Protease</keyword>
<evidence type="ECO:0000256" key="19">
    <source>
        <dbReference type="ARBA" id="ARBA00025833"/>
    </source>
</evidence>
<dbReference type="Gene3D" id="3.40.630.10">
    <property type="entry name" value="Zn peptidases"/>
    <property type="match status" value="2"/>
</dbReference>
<name>A0ABS8AQB6_9BACT</name>
<dbReference type="InterPro" id="IPR039866">
    <property type="entry name" value="CPQ"/>
</dbReference>
<keyword evidence="17" id="KW-0325">Glycoprotein</keyword>
<keyword evidence="9" id="KW-0479">Metal-binding</keyword>
<accession>A0ABS8AQB6</accession>
<evidence type="ECO:0000256" key="8">
    <source>
        <dbReference type="ARBA" id="ARBA00022670"/>
    </source>
</evidence>
<evidence type="ECO:0000256" key="1">
    <source>
        <dbReference type="ARBA" id="ARBA00004240"/>
    </source>
</evidence>
<dbReference type="EMBL" id="JAJADR010000002">
    <property type="protein sequence ID" value="MCB2408413.1"/>
    <property type="molecule type" value="Genomic_DNA"/>
</dbReference>
<evidence type="ECO:0000313" key="24">
    <source>
        <dbReference type="Proteomes" id="UP001165296"/>
    </source>
</evidence>
<gene>
    <name evidence="23" type="ORF">LGH74_10535</name>
</gene>
<evidence type="ECO:0000256" key="17">
    <source>
        <dbReference type="ARBA" id="ARBA00023180"/>
    </source>
</evidence>
<evidence type="ECO:0000256" key="5">
    <source>
        <dbReference type="ARBA" id="ARBA00014116"/>
    </source>
</evidence>
<reference evidence="23" key="1">
    <citation type="submission" date="2021-10" db="EMBL/GenBank/DDBJ databases">
        <authorList>
            <person name="Dean J.D."/>
            <person name="Kim M.K."/>
            <person name="Newey C.N."/>
            <person name="Stoker T.S."/>
            <person name="Thompson D.W."/>
            <person name="Grose J.H."/>
        </authorList>
    </citation>
    <scope>NUCLEOTIDE SEQUENCE</scope>
    <source>
        <strain evidence="23">BT178</strain>
    </source>
</reference>
<keyword evidence="10 21" id="KW-0732">Signal</keyword>
<evidence type="ECO:0000256" key="6">
    <source>
        <dbReference type="ARBA" id="ARBA00022525"/>
    </source>
</evidence>
<keyword evidence="7" id="KW-0121">Carboxypeptidase</keyword>
<evidence type="ECO:0000256" key="21">
    <source>
        <dbReference type="SAM" id="SignalP"/>
    </source>
</evidence>
<dbReference type="InterPro" id="IPR007484">
    <property type="entry name" value="Peptidase_M28"/>
</dbReference>
<evidence type="ECO:0000256" key="4">
    <source>
        <dbReference type="ARBA" id="ARBA00004613"/>
    </source>
</evidence>
<protein>
    <recommendedName>
        <fullName evidence="5">Carboxypeptidase Q</fullName>
    </recommendedName>
    <alternativeName>
        <fullName evidence="20">Plasma glutamate carboxypeptidase</fullName>
    </alternativeName>
</protein>
<evidence type="ECO:0000313" key="23">
    <source>
        <dbReference type="EMBL" id="MCB2408413.1"/>
    </source>
</evidence>
<keyword evidence="11" id="KW-0378">Hydrolase</keyword>
<evidence type="ECO:0000256" key="2">
    <source>
        <dbReference type="ARBA" id="ARBA00004371"/>
    </source>
</evidence>
<sequence>MNNVLLLALAVATLLPLPGRAQQAEKLDQAMLDKIRDEGLNRSKVMETAFYLTDVSGPRLAGSAGLQRANEWTRQQLAAWGLQNASIEPWGTFGRGWDIEKSYVAMTAPYYHALLGAPKAWTPSTNGSVKKSVVVVKAAVEADLAQYQGKLRDKIVLTEVAMPPKLTFEPDARRYTDDELKKLAEAPAAAAAAPADAERLAARRAQAVLRAKMADFYLSEGAVAVLSSRAGSDGTFFTSNGAPYAPDAKPVLPEMEMAPEDLLRLTRLAEAGVPVEIELETRTRFQTQDLKGYNVVAEIPGTDRKLKSEIVMLGGHLDSWHAATGATDNAAGCAVMMEAVRILKVAGVQPRRTIRIALWGEEEQGLHGSKNYVKNHFGDPATMKMLPDHAKVAAYFNLDNGAGKIRGIYAQGNEAAVPIFTDWLKPFADLGATTVTLRNTGGTDHLSFDAVGLPGFQFIQDPLDYSTRTHHTNMDTYERLPANDLKQAAVVVAAFVYNAAMRDQKLPRKPLPAAKPQ</sequence>
<keyword evidence="24" id="KW-1185">Reference proteome</keyword>
<evidence type="ECO:0000256" key="9">
    <source>
        <dbReference type="ARBA" id="ARBA00022723"/>
    </source>
</evidence>
<evidence type="ECO:0000259" key="22">
    <source>
        <dbReference type="Pfam" id="PF04389"/>
    </source>
</evidence>